<dbReference type="GO" id="GO:0005737">
    <property type="term" value="C:cytoplasm"/>
    <property type="evidence" value="ECO:0007669"/>
    <property type="project" value="TreeGrafter"/>
</dbReference>
<dbReference type="InterPro" id="IPR000719">
    <property type="entry name" value="Prot_kinase_dom"/>
</dbReference>
<dbReference type="AlphaFoldDB" id="A0A8S1TW71"/>
<evidence type="ECO:0000256" key="5">
    <source>
        <dbReference type="ARBA" id="ARBA00022777"/>
    </source>
</evidence>
<comment type="caution">
    <text evidence="10">The sequence shown here is derived from an EMBL/GenBank/DDBJ whole genome shotgun (WGS) entry which is preliminary data.</text>
</comment>
<dbReference type="PROSITE" id="PS00108">
    <property type="entry name" value="PROTEIN_KINASE_ST"/>
    <property type="match status" value="1"/>
</dbReference>
<dbReference type="Proteomes" id="UP000689195">
    <property type="component" value="Unassembled WGS sequence"/>
</dbReference>
<dbReference type="InterPro" id="IPR008271">
    <property type="entry name" value="Ser/Thr_kinase_AS"/>
</dbReference>
<protein>
    <recommendedName>
        <fullName evidence="1">non-specific serine/threonine protein kinase</fullName>
        <ecNumber evidence="1">2.7.11.1</ecNumber>
    </recommendedName>
</protein>
<evidence type="ECO:0000256" key="2">
    <source>
        <dbReference type="ARBA" id="ARBA00022527"/>
    </source>
</evidence>
<keyword evidence="11" id="KW-1185">Reference proteome</keyword>
<dbReference type="FunFam" id="1.10.510.10:FF:000748">
    <property type="entry name" value="NAK protein kinase"/>
    <property type="match status" value="1"/>
</dbReference>
<evidence type="ECO:0000256" key="7">
    <source>
        <dbReference type="ARBA" id="ARBA00047899"/>
    </source>
</evidence>
<keyword evidence="2" id="KW-0723">Serine/threonine-protein kinase</keyword>
<evidence type="ECO:0000256" key="1">
    <source>
        <dbReference type="ARBA" id="ARBA00012513"/>
    </source>
</evidence>
<feature type="domain" description="Protein kinase" evidence="9">
    <location>
        <begin position="25"/>
        <end position="279"/>
    </location>
</feature>
<sequence length="291" mass="34340">MFKCLSRNIEIVNKPQIYRLNKGKYKEEELIDVGGYSQIWKCEGFAIKRMLINSQETYTIAKQEINIMKRLPEHPNIIKLIDYGEVKIQNKLFFCIVMELCEMNLQAMLSQEMLTERRIIEIFKQILDGLEVLHAEQISHRDLKLENIMIKRGTCKICDFGSASNDIIDLNLLSQIELNQIEEQFCKITTITYRPPEMIDVYKQQIIDAKVDIWQLGCILYNLCFRKSPFQDINKLSIAQAEFEIPQSQLSQKTLLLIQKMLQQDPKKRPNLKELKLFLYSRQIDDYDSFQ</sequence>
<evidence type="ECO:0000259" key="9">
    <source>
        <dbReference type="PROSITE" id="PS50011"/>
    </source>
</evidence>
<dbReference type="Pfam" id="PF00069">
    <property type="entry name" value="Pkinase"/>
    <property type="match status" value="1"/>
</dbReference>
<reference evidence="10" key="1">
    <citation type="submission" date="2021-01" db="EMBL/GenBank/DDBJ databases">
        <authorList>
            <consortium name="Genoscope - CEA"/>
            <person name="William W."/>
        </authorList>
    </citation>
    <scope>NUCLEOTIDE SEQUENCE</scope>
</reference>
<dbReference type="EC" id="2.7.11.1" evidence="1"/>
<dbReference type="PANTHER" id="PTHR22967">
    <property type="entry name" value="SERINE/THREONINE PROTEIN KINASE"/>
    <property type="match status" value="1"/>
</dbReference>
<evidence type="ECO:0000313" key="10">
    <source>
        <dbReference type="EMBL" id="CAD8156234.1"/>
    </source>
</evidence>
<evidence type="ECO:0000256" key="6">
    <source>
        <dbReference type="ARBA" id="ARBA00022840"/>
    </source>
</evidence>
<dbReference type="PROSITE" id="PS50011">
    <property type="entry name" value="PROTEIN_KINASE_DOM"/>
    <property type="match status" value="1"/>
</dbReference>
<keyword evidence="4" id="KW-0547">Nucleotide-binding</keyword>
<accession>A0A8S1TW71</accession>
<dbReference type="GO" id="GO:0004674">
    <property type="term" value="F:protein serine/threonine kinase activity"/>
    <property type="evidence" value="ECO:0007669"/>
    <property type="project" value="UniProtKB-KW"/>
</dbReference>
<comment type="catalytic activity">
    <reaction evidence="7">
        <text>L-threonyl-[protein] + ATP = O-phospho-L-threonyl-[protein] + ADP + H(+)</text>
        <dbReference type="Rhea" id="RHEA:46608"/>
        <dbReference type="Rhea" id="RHEA-COMP:11060"/>
        <dbReference type="Rhea" id="RHEA-COMP:11605"/>
        <dbReference type="ChEBI" id="CHEBI:15378"/>
        <dbReference type="ChEBI" id="CHEBI:30013"/>
        <dbReference type="ChEBI" id="CHEBI:30616"/>
        <dbReference type="ChEBI" id="CHEBI:61977"/>
        <dbReference type="ChEBI" id="CHEBI:456216"/>
        <dbReference type="EC" id="2.7.11.1"/>
    </reaction>
</comment>
<organism evidence="10 11">
    <name type="scientific">Paramecium pentaurelia</name>
    <dbReference type="NCBI Taxonomy" id="43138"/>
    <lineage>
        <taxon>Eukaryota</taxon>
        <taxon>Sar</taxon>
        <taxon>Alveolata</taxon>
        <taxon>Ciliophora</taxon>
        <taxon>Intramacronucleata</taxon>
        <taxon>Oligohymenophorea</taxon>
        <taxon>Peniculida</taxon>
        <taxon>Parameciidae</taxon>
        <taxon>Paramecium</taxon>
    </lineage>
</organism>
<evidence type="ECO:0000256" key="4">
    <source>
        <dbReference type="ARBA" id="ARBA00022741"/>
    </source>
</evidence>
<keyword evidence="3" id="KW-0808">Transferase</keyword>
<proteinExistence type="predicted"/>
<keyword evidence="5" id="KW-0418">Kinase</keyword>
<evidence type="ECO:0000313" key="11">
    <source>
        <dbReference type="Proteomes" id="UP000689195"/>
    </source>
</evidence>
<evidence type="ECO:0000256" key="3">
    <source>
        <dbReference type="ARBA" id="ARBA00022679"/>
    </source>
</evidence>
<dbReference type="GO" id="GO:0005524">
    <property type="term" value="F:ATP binding"/>
    <property type="evidence" value="ECO:0007669"/>
    <property type="project" value="UniProtKB-KW"/>
</dbReference>
<dbReference type="SMART" id="SM00220">
    <property type="entry name" value="S_TKc"/>
    <property type="match status" value="1"/>
</dbReference>
<evidence type="ECO:0000256" key="8">
    <source>
        <dbReference type="ARBA" id="ARBA00048679"/>
    </source>
</evidence>
<dbReference type="EMBL" id="CAJJDO010000028">
    <property type="protein sequence ID" value="CAD8156234.1"/>
    <property type="molecule type" value="Genomic_DNA"/>
</dbReference>
<gene>
    <name evidence="10" type="ORF">PPENT_87.1.T0280215</name>
</gene>
<comment type="catalytic activity">
    <reaction evidence="8">
        <text>L-seryl-[protein] + ATP = O-phospho-L-seryl-[protein] + ADP + H(+)</text>
        <dbReference type="Rhea" id="RHEA:17989"/>
        <dbReference type="Rhea" id="RHEA-COMP:9863"/>
        <dbReference type="Rhea" id="RHEA-COMP:11604"/>
        <dbReference type="ChEBI" id="CHEBI:15378"/>
        <dbReference type="ChEBI" id="CHEBI:29999"/>
        <dbReference type="ChEBI" id="CHEBI:30616"/>
        <dbReference type="ChEBI" id="CHEBI:83421"/>
        <dbReference type="ChEBI" id="CHEBI:456216"/>
        <dbReference type="EC" id="2.7.11.1"/>
    </reaction>
</comment>
<dbReference type="PANTHER" id="PTHR22967:SF57">
    <property type="entry name" value="AUXILIN, ISOFORM A-RELATED"/>
    <property type="match status" value="1"/>
</dbReference>
<name>A0A8S1TW71_9CILI</name>
<keyword evidence="6" id="KW-0067">ATP-binding</keyword>
<dbReference type="OrthoDB" id="248923at2759"/>